<evidence type="ECO:0000313" key="3">
    <source>
        <dbReference type="Proteomes" id="UP000177797"/>
    </source>
</evidence>
<feature type="domain" description="FDX-ACB" evidence="1">
    <location>
        <begin position="12"/>
        <end position="106"/>
    </location>
</feature>
<dbReference type="EMBL" id="MHSA01000002">
    <property type="protein sequence ID" value="OHA35062.1"/>
    <property type="molecule type" value="Genomic_DNA"/>
</dbReference>
<organism evidence="2 3">
    <name type="scientific">Candidatus Taylorbacteria bacterium RIFCSPLOWO2_01_FULL_48_100</name>
    <dbReference type="NCBI Taxonomy" id="1802322"/>
    <lineage>
        <taxon>Bacteria</taxon>
        <taxon>Candidatus Tayloriibacteriota</taxon>
    </lineage>
</organism>
<name>A0A1G2NIA3_9BACT</name>
<proteinExistence type="predicted"/>
<dbReference type="InterPro" id="IPR036690">
    <property type="entry name" value="Fdx_antiC-bd_sf"/>
</dbReference>
<dbReference type="Pfam" id="PF03147">
    <property type="entry name" value="FDX-ACB"/>
    <property type="match status" value="1"/>
</dbReference>
<accession>A0A1G2NIA3</accession>
<dbReference type="SUPFAM" id="SSF54991">
    <property type="entry name" value="Anticodon-binding domain of PheRS"/>
    <property type="match status" value="1"/>
</dbReference>
<dbReference type="InterPro" id="IPR005121">
    <property type="entry name" value="Fdx_antiC-bd"/>
</dbReference>
<gene>
    <name evidence="2" type="ORF">A2938_00640</name>
</gene>
<reference evidence="2 3" key="1">
    <citation type="journal article" date="2016" name="Nat. Commun.">
        <title>Thousands of microbial genomes shed light on interconnected biogeochemical processes in an aquifer system.</title>
        <authorList>
            <person name="Anantharaman K."/>
            <person name="Brown C.T."/>
            <person name="Hug L.A."/>
            <person name="Sharon I."/>
            <person name="Castelle C.J."/>
            <person name="Probst A.J."/>
            <person name="Thomas B.C."/>
            <person name="Singh A."/>
            <person name="Wilkins M.J."/>
            <person name="Karaoz U."/>
            <person name="Brodie E.L."/>
            <person name="Williams K.H."/>
            <person name="Hubbard S.S."/>
            <person name="Banfield J.F."/>
        </authorList>
    </citation>
    <scope>NUCLEOTIDE SEQUENCE [LARGE SCALE GENOMIC DNA]</scope>
</reference>
<dbReference type="SMART" id="SM00896">
    <property type="entry name" value="FDX-ACB"/>
    <property type="match status" value="1"/>
</dbReference>
<comment type="caution">
    <text evidence="2">The sequence shown here is derived from an EMBL/GenBank/DDBJ whole genome shotgun (WGS) entry which is preliminary data.</text>
</comment>
<evidence type="ECO:0000313" key="2">
    <source>
        <dbReference type="EMBL" id="OHA35062.1"/>
    </source>
</evidence>
<dbReference type="Proteomes" id="UP000177797">
    <property type="component" value="Unassembled WGS sequence"/>
</dbReference>
<evidence type="ECO:0000259" key="1">
    <source>
        <dbReference type="PROSITE" id="PS51447"/>
    </source>
</evidence>
<protein>
    <recommendedName>
        <fullName evidence="1">FDX-ACB domain-containing protein</fullName>
    </recommendedName>
</protein>
<sequence length="106" mass="12236">MNAQFKQFQPFSQYPFIVRDVAFFVPQEIDEARARAVIEGETRGKDVVSLRMFDSFEKVLPDGARKRSYAFRLVFQSMKRTLTDAEANAAMDGVHRVLRSRGCEVR</sequence>
<dbReference type="Gene3D" id="3.30.70.380">
    <property type="entry name" value="Ferrodoxin-fold anticodon-binding domain"/>
    <property type="match status" value="1"/>
</dbReference>
<dbReference type="PROSITE" id="PS51447">
    <property type="entry name" value="FDX_ACB"/>
    <property type="match status" value="1"/>
</dbReference>
<dbReference type="AlphaFoldDB" id="A0A1G2NIA3"/>